<evidence type="ECO:0000256" key="2">
    <source>
        <dbReference type="ARBA" id="ARBA00022679"/>
    </source>
</evidence>
<feature type="transmembrane region" description="Helical" evidence="4">
    <location>
        <begin position="20"/>
        <end position="42"/>
    </location>
</feature>
<organism evidence="6 7">
    <name type="scientific">Frischella japonica</name>
    <dbReference type="NCBI Taxonomy" id="2741544"/>
    <lineage>
        <taxon>Bacteria</taxon>
        <taxon>Pseudomonadati</taxon>
        <taxon>Pseudomonadota</taxon>
        <taxon>Gammaproteobacteria</taxon>
        <taxon>Orbales</taxon>
        <taxon>Orbaceae</taxon>
        <taxon>Frischella</taxon>
    </lineage>
</organism>
<dbReference type="Proteomes" id="UP000651208">
    <property type="component" value="Unassembled WGS sequence"/>
</dbReference>
<keyword evidence="4" id="KW-0812">Transmembrane</keyword>
<name>A0ABR7QZ95_9GAMM</name>
<evidence type="ECO:0000256" key="3">
    <source>
        <dbReference type="ARBA" id="ARBA00023315"/>
    </source>
</evidence>
<keyword evidence="4" id="KW-1133">Transmembrane helix</keyword>
<dbReference type="SUPFAM" id="SSF69593">
    <property type="entry name" value="Glycerol-3-phosphate (1)-acyltransferase"/>
    <property type="match status" value="1"/>
</dbReference>
<comment type="pathway">
    <text evidence="1">Lipid metabolism.</text>
</comment>
<keyword evidence="7" id="KW-1185">Reference proteome</keyword>
<comment type="caution">
    <text evidence="6">The sequence shown here is derived from an EMBL/GenBank/DDBJ whole genome shotgun (WGS) entry which is preliminary data.</text>
</comment>
<dbReference type="CDD" id="cd07989">
    <property type="entry name" value="LPLAT_AGPAT-like"/>
    <property type="match status" value="1"/>
</dbReference>
<proteinExistence type="predicted"/>
<accession>A0ABR7QZ95</accession>
<dbReference type="Pfam" id="PF01553">
    <property type="entry name" value="Acyltransferase"/>
    <property type="match status" value="1"/>
</dbReference>
<evidence type="ECO:0000313" key="6">
    <source>
        <dbReference type="EMBL" id="MBC9131533.1"/>
    </source>
</evidence>
<dbReference type="InterPro" id="IPR002123">
    <property type="entry name" value="Plipid/glycerol_acylTrfase"/>
</dbReference>
<keyword evidence="4" id="KW-0472">Membrane</keyword>
<evidence type="ECO:0000256" key="1">
    <source>
        <dbReference type="ARBA" id="ARBA00005189"/>
    </source>
</evidence>
<dbReference type="SMART" id="SM00563">
    <property type="entry name" value="PlsC"/>
    <property type="match status" value="1"/>
</dbReference>
<evidence type="ECO:0000313" key="7">
    <source>
        <dbReference type="Proteomes" id="UP000651208"/>
    </source>
</evidence>
<reference evidence="6 7" key="1">
    <citation type="submission" date="2020-06" db="EMBL/GenBank/DDBJ databases">
        <title>Frischella cerana isolated from Apis cerana gut homogenate.</title>
        <authorList>
            <person name="Wolter L.A."/>
            <person name="Suenami S."/>
            <person name="Miyazaki R."/>
        </authorList>
    </citation>
    <scope>NUCLEOTIDE SEQUENCE [LARGE SCALE GENOMIC DNA]</scope>
    <source>
        <strain evidence="6 7">Ac13</strain>
    </source>
</reference>
<dbReference type="PANTHER" id="PTHR10434">
    <property type="entry name" value="1-ACYL-SN-GLYCEROL-3-PHOSPHATE ACYLTRANSFERASE"/>
    <property type="match status" value="1"/>
</dbReference>
<dbReference type="GO" id="GO:0016746">
    <property type="term" value="F:acyltransferase activity"/>
    <property type="evidence" value="ECO:0007669"/>
    <property type="project" value="UniProtKB-KW"/>
</dbReference>
<protein>
    <submittedName>
        <fullName evidence="6">1-acyl-sn-glycerol-3-phosphate acyltransferase</fullName>
    </submittedName>
</protein>
<evidence type="ECO:0000256" key="4">
    <source>
        <dbReference type="SAM" id="Phobius"/>
    </source>
</evidence>
<dbReference type="RefSeq" id="WP_187755981.1">
    <property type="nucleotide sequence ID" value="NZ_JABURY010000019.1"/>
</dbReference>
<feature type="domain" description="Phospholipid/glycerol acyltransferase" evidence="5">
    <location>
        <begin position="97"/>
        <end position="207"/>
    </location>
</feature>
<sequence>MDDKLTIKRLLIKINQFWRIIATAIGFSLFGLGGLFFLWLIWFNLLRIFVWNKTQRAIIAQYSISLSFKLFLWIVKLLGIISYQFNGLDKLKQDKHCLVVANHPSLLDFVLLASVMPRCDCMVKESLLKNFFIGGIIKTADYIPNTEASRMLPHCQQTLTTDGRILIFPEGTRSIPNEKIKLQRGAANIALRCQADIRIINIECWPPFLIKQQKWYDVPLKKPVFNITVGEKIPISNYLSENLALSARELTYDLTLKLSPK</sequence>
<keyword evidence="3 6" id="KW-0012">Acyltransferase</keyword>
<dbReference type="PANTHER" id="PTHR10434:SF66">
    <property type="entry name" value="PHOSPHOLIPID_GLYCEROL ACYLTRANSFERASE DOMAIN-CONTAINING PROTEIN"/>
    <property type="match status" value="1"/>
</dbReference>
<feature type="transmembrane region" description="Helical" evidence="4">
    <location>
        <begin position="62"/>
        <end position="85"/>
    </location>
</feature>
<dbReference type="EMBL" id="JABURY010000019">
    <property type="protein sequence ID" value="MBC9131533.1"/>
    <property type="molecule type" value="Genomic_DNA"/>
</dbReference>
<gene>
    <name evidence="6" type="ORF">FcAc13_09465</name>
</gene>
<evidence type="ECO:0000259" key="5">
    <source>
        <dbReference type="SMART" id="SM00563"/>
    </source>
</evidence>
<keyword evidence="2" id="KW-0808">Transferase</keyword>